<dbReference type="GO" id="GO:0000055">
    <property type="term" value="P:ribosomal large subunit export from nucleus"/>
    <property type="evidence" value="ECO:0007669"/>
    <property type="project" value="InterPro"/>
</dbReference>
<dbReference type="Pfam" id="PF08158">
    <property type="entry name" value="SDA1_HEAT"/>
    <property type="match status" value="1"/>
</dbReference>
<dbReference type="OrthoDB" id="2196187at2759"/>
<feature type="compositionally biased region" description="Low complexity" evidence="1">
    <location>
        <begin position="648"/>
        <end position="666"/>
    </location>
</feature>
<dbReference type="PANTHER" id="PTHR12730:SF0">
    <property type="entry name" value="PROTEIN SDA1 HOMOLOG"/>
    <property type="match status" value="1"/>
</dbReference>
<protein>
    <submittedName>
        <fullName evidence="4">SDA1</fullName>
    </submittedName>
</protein>
<proteinExistence type="predicted"/>
<name>A0A2P6TFJ7_CHLSO</name>
<evidence type="ECO:0000256" key="2">
    <source>
        <dbReference type="SAM" id="Phobius"/>
    </source>
</evidence>
<feature type="transmembrane region" description="Helical" evidence="2">
    <location>
        <begin position="888"/>
        <end position="909"/>
    </location>
</feature>
<keyword evidence="2" id="KW-0812">Transmembrane</keyword>
<dbReference type="GO" id="GO:0042273">
    <property type="term" value="P:ribosomal large subunit biogenesis"/>
    <property type="evidence" value="ECO:0007669"/>
    <property type="project" value="InterPro"/>
</dbReference>
<feature type="compositionally biased region" description="Acidic residues" evidence="1">
    <location>
        <begin position="571"/>
        <end position="583"/>
    </location>
</feature>
<dbReference type="AlphaFoldDB" id="A0A2P6TFJ7"/>
<feature type="region of interest" description="Disordered" evidence="1">
    <location>
        <begin position="224"/>
        <end position="267"/>
    </location>
</feature>
<feature type="compositionally biased region" description="Acidic residues" evidence="1">
    <location>
        <begin position="225"/>
        <end position="234"/>
    </location>
</feature>
<keyword evidence="2" id="KW-0472">Membrane</keyword>
<dbReference type="InterPro" id="IPR012977">
    <property type="entry name" value="SDA1_N"/>
</dbReference>
<dbReference type="PANTHER" id="PTHR12730">
    <property type="entry name" value="HSDA/SDA1-RELATED"/>
    <property type="match status" value="1"/>
</dbReference>
<reference evidence="4 5" key="1">
    <citation type="journal article" date="2018" name="Plant J.">
        <title>Genome sequences of Chlorella sorokiniana UTEX 1602 and Micractinium conductrix SAG 241.80: implications to maltose excretion by a green alga.</title>
        <authorList>
            <person name="Arriola M.B."/>
            <person name="Velmurugan N."/>
            <person name="Zhang Y."/>
            <person name="Plunkett M.H."/>
            <person name="Hondzo H."/>
            <person name="Barney B.M."/>
        </authorList>
    </citation>
    <scope>NUCLEOTIDE SEQUENCE [LARGE SCALE GENOMIC DNA]</scope>
    <source>
        <strain evidence="5">UTEX 1602</strain>
    </source>
</reference>
<dbReference type="STRING" id="3076.A0A2P6TFJ7"/>
<feature type="region of interest" description="Disordered" evidence="1">
    <location>
        <begin position="764"/>
        <end position="793"/>
    </location>
</feature>
<organism evidence="4 5">
    <name type="scientific">Chlorella sorokiniana</name>
    <name type="common">Freshwater green alga</name>
    <dbReference type="NCBI Taxonomy" id="3076"/>
    <lineage>
        <taxon>Eukaryota</taxon>
        <taxon>Viridiplantae</taxon>
        <taxon>Chlorophyta</taxon>
        <taxon>core chlorophytes</taxon>
        <taxon>Trebouxiophyceae</taxon>
        <taxon>Chlorellales</taxon>
        <taxon>Chlorellaceae</taxon>
        <taxon>Chlorella clade</taxon>
        <taxon>Chlorella</taxon>
    </lineage>
</organism>
<dbReference type="InterPro" id="IPR027312">
    <property type="entry name" value="Sda1"/>
</dbReference>
<feature type="region of interest" description="Disordered" evidence="1">
    <location>
        <begin position="492"/>
        <end position="671"/>
    </location>
</feature>
<evidence type="ECO:0000259" key="3">
    <source>
        <dbReference type="Pfam" id="PF08158"/>
    </source>
</evidence>
<dbReference type="InterPro" id="IPR016024">
    <property type="entry name" value="ARM-type_fold"/>
</dbReference>
<sequence length="1067" mass="118816">MAVSGADSLTLQGNIKRDPAGYSDEFQLQWRHYKACLQLFLLKPTQDGGEFGDLVNFIAQVSSSYPQATASFAPELMDLLDKHHAVLEPPLRQTLVKALILLRNRQQLAPTQLLPLLFRLFRVQDKALRQLVFRHITADIKNSNKKQRNERLNRAVQNFMYSVIQDEHEGAAKKGLAVLTEMWRRQVWRDARTVNVIAAAALHKSSRVMLASLKFFLGQDAAEDKGDDSDDEGGEDGKTAVNGPSREDMYSAFHKGTTSSKKKKQKKLKRVQAAVKRQARKEEGSKHESFAALQLLHDPQGFAEKLFKRLQGGHERFETRLAMVNVVSRAVGVHKLLLLNFYPFLQKYIAPHQRDVTQILAALVQACHELVPPETLAPVLRQLVDQFVHDRARPEVMTIGIKTVRELCTRCPLVMTPELLQDLTAYKKFRNKEVSSSARSLISLFRELAPGMLEKRDRGRGADLDARVMQYGAAQIATRVEGAELLEQALREGRFDSDGELISDGEEGSEDEEGSGSELDLSSSEDEGGSEGEEEEEAAAAAGDGDLGGGLSGDEDEAAGTGSGSESEGWSSDEEEEGGEEGEGGSGSELELESGEEEEGASGSGSEEEEQEDSEDEGEQRRKQPRHQQQQRPAKPPQEGSIAQLKKQLAAARGGGAAAQQQQQQQEEGVPLEWGRILTEEDFDKIRQLKHRKLVDAAMKKHGMKSASKRAKARAAAEEEADELLALKERLGVMHEERLNPDALLGRHKYRKDKEERMKSVLEGREGREGFGAKSGLKKKKTGGMSNREKDKRKRLPFAARSGQVKKRLTRNKMNFICVGLVNVVLAALWHFWLGVALGFGVAKMGTSLCGMTLAARPPPPPARGCFGWLKNLGRRVLMWGASKMQQLFYFFRWAIYLYGLVVLLQVIIHMASPDYRWATFPNECPEDKLLGCSRIAESNPHNARHLQPLHLNAQLDAVQSWAKGWVQAQAQATLLRDSRRGFLHARCLSMFWGLADDMFISIRCDKQRRAVIEVQSQLRLGRSDFSANARRNERFMLELSRAVQEGQLPEGECVDSYAAAGGDTIG</sequence>
<accession>A0A2P6TFJ7</accession>
<feature type="compositionally biased region" description="Acidic residues" evidence="1">
    <location>
        <begin position="590"/>
        <end position="618"/>
    </location>
</feature>
<feature type="domain" description="SDA1 N-terminal" evidence="3">
    <location>
        <begin position="57"/>
        <end position="429"/>
    </location>
</feature>
<keyword evidence="5" id="KW-1185">Reference proteome</keyword>
<feature type="compositionally biased region" description="Acidic residues" evidence="1">
    <location>
        <begin position="523"/>
        <end position="538"/>
    </location>
</feature>
<feature type="compositionally biased region" description="Acidic residues" evidence="1">
    <location>
        <begin position="498"/>
        <end position="515"/>
    </location>
</feature>
<comment type="caution">
    <text evidence="4">The sequence shown here is derived from an EMBL/GenBank/DDBJ whole genome shotgun (WGS) entry which is preliminary data.</text>
</comment>
<dbReference type="EMBL" id="LHPG02000018">
    <property type="protein sequence ID" value="PRW32895.1"/>
    <property type="molecule type" value="Genomic_DNA"/>
</dbReference>
<dbReference type="GO" id="GO:0005730">
    <property type="term" value="C:nucleolus"/>
    <property type="evidence" value="ECO:0007669"/>
    <property type="project" value="TreeGrafter"/>
</dbReference>
<dbReference type="SUPFAM" id="SSF48371">
    <property type="entry name" value="ARM repeat"/>
    <property type="match status" value="1"/>
</dbReference>
<dbReference type="Pfam" id="PF07386">
    <property type="entry name" value="DUF1499"/>
    <property type="match status" value="1"/>
</dbReference>
<gene>
    <name evidence="4" type="ORF">C2E21_7995</name>
</gene>
<evidence type="ECO:0000313" key="4">
    <source>
        <dbReference type="EMBL" id="PRW32895.1"/>
    </source>
</evidence>
<keyword evidence="2" id="KW-1133">Transmembrane helix</keyword>
<dbReference type="Proteomes" id="UP000239899">
    <property type="component" value="Unassembled WGS sequence"/>
</dbReference>
<dbReference type="InterPro" id="IPR010865">
    <property type="entry name" value="DUF1499"/>
</dbReference>
<evidence type="ECO:0000313" key="5">
    <source>
        <dbReference type="Proteomes" id="UP000239899"/>
    </source>
</evidence>
<feature type="transmembrane region" description="Helical" evidence="2">
    <location>
        <begin position="816"/>
        <end position="843"/>
    </location>
</feature>
<evidence type="ECO:0000256" key="1">
    <source>
        <dbReference type="SAM" id="MobiDB-lite"/>
    </source>
</evidence>